<dbReference type="SMART" id="SM00966">
    <property type="entry name" value="SpoVT_AbrB"/>
    <property type="match status" value="1"/>
</dbReference>
<protein>
    <submittedName>
        <fullName evidence="3">Putative addiction module antidote</fullName>
    </submittedName>
</protein>
<dbReference type="RefSeq" id="WP_085091418.1">
    <property type="nucleotide sequence ID" value="NZ_FXAK01000009.1"/>
</dbReference>
<dbReference type="STRING" id="286727.SAMN02982917_6586"/>
<dbReference type="OrthoDB" id="5459182at2"/>
<dbReference type="EMBL" id="FXAK01000009">
    <property type="protein sequence ID" value="SMF89026.1"/>
    <property type="molecule type" value="Genomic_DNA"/>
</dbReference>
<evidence type="ECO:0000259" key="2">
    <source>
        <dbReference type="PROSITE" id="PS51740"/>
    </source>
</evidence>
<gene>
    <name evidence="3" type="ORF">SAMN02982917_6586</name>
</gene>
<evidence type="ECO:0000313" key="3">
    <source>
        <dbReference type="EMBL" id="SMF89026.1"/>
    </source>
</evidence>
<dbReference type="Pfam" id="PF04014">
    <property type="entry name" value="MazE_antitoxin"/>
    <property type="match status" value="1"/>
</dbReference>
<evidence type="ECO:0000313" key="4">
    <source>
        <dbReference type="Proteomes" id="UP000192936"/>
    </source>
</evidence>
<dbReference type="PROSITE" id="PS51740">
    <property type="entry name" value="SPOVT_ABRB"/>
    <property type="match status" value="1"/>
</dbReference>
<accession>A0A1X7HLM9</accession>
<dbReference type="Proteomes" id="UP000192936">
    <property type="component" value="Unassembled WGS sequence"/>
</dbReference>
<evidence type="ECO:0000256" key="1">
    <source>
        <dbReference type="PROSITE-ProRule" id="PRU01076"/>
    </source>
</evidence>
<organism evidence="3 4">
    <name type="scientific">Azospirillum oryzae</name>
    <dbReference type="NCBI Taxonomy" id="286727"/>
    <lineage>
        <taxon>Bacteria</taxon>
        <taxon>Pseudomonadati</taxon>
        <taxon>Pseudomonadota</taxon>
        <taxon>Alphaproteobacteria</taxon>
        <taxon>Rhodospirillales</taxon>
        <taxon>Azospirillaceae</taxon>
        <taxon>Azospirillum</taxon>
    </lineage>
</organism>
<dbReference type="SUPFAM" id="SSF89447">
    <property type="entry name" value="AbrB/MazE/MraZ-like"/>
    <property type="match status" value="1"/>
</dbReference>
<keyword evidence="1" id="KW-0238">DNA-binding</keyword>
<dbReference type="Gene3D" id="2.10.260.10">
    <property type="match status" value="1"/>
</dbReference>
<dbReference type="InterPro" id="IPR037914">
    <property type="entry name" value="SpoVT-AbrB_sf"/>
</dbReference>
<reference evidence="3 4" key="1">
    <citation type="submission" date="2017-04" db="EMBL/GenBank/DDBJ databases">
        <authorList>
            <person name="Afonso C.L."/>
            <person name="Miller P.J."/>
            <person name="Scott M.A."/>
            <person name="Spackman E."/>
            <person name="Goraichik I."/>
            <person name="Dimitrov K.M."/>
            <person name="Suarez D.L."/>
            <person name="Swayne D.E."/>
        </authorList>
    </citation>
    <scope>NUCLEOTIDE SEQUENCE [LARGE SCALE GENOMIC DNA]</scope>
    <source>
        <strain evidence="3 4">A2P</strain>
    </source>
</reference>
<name>A0A1X7HLM9_9PROT</name>
<proteinExistence type="predicted"/>
<dbReference type="AlphaFoldDB" id="A0A1X7HLM9"/>
<sequence length="74" mass="8232">MHTTKLTRIGNSTGLTLPREVLTAAGLDRGDEVAVEVRDGRIEISKADDTYNHAMDVGRRFAARYRRTMGILSK</sequence>
<dbReference type="GO" id="GO:0003677">
    <property type="term" value="F:DNA binding"/>
    <property type="evidence" value="ECO:0007669"/>
    <property type="project" value="UniProtKB-UniRule"/>
</dbReference>
<feature type="domain" description="SpoVT-AbrB" evidence="2">
    <location>
        <begin position="4"/>
        <end position="49"/>
    </location>
</feature>
<dbReference type="InterPro" id="IPR007159">
    <property type="entry name" value="SpoVT-AbrB_dom"/>
</dbReference>